<comment type="caution">
    <text evidence="2">The sequence shown here is derived from an EMBL/GenBank/DDBJ whole genome shotgun (WGS) entry which is preliminary data.</text>
</comment>
<proteinExistence type="predicted"/>
<evidence type="ECO:0000256" key="1">
    <source>
        <dbReference type="SAM" id="MobiDB-lite"/>
    </source>
</evidence>
<evidence type="ECO:0000313" key="2">
    <source>
        <dbReference type="EMBL" id="KAK5084459.1"/>
    </source>
</evidence>
<evidence type="ECO:0000313" key="3">
    <source>
        <dbReference type="Proteomes" id="UP001309876"/>
    </source>
</evidence>
<keyword evidence="3" id="KW-1185">Reference proteome</keyword>
<gene>
    <name evidence="2" type="ORF">LTR05_005535</name>
</gene>
<reference evidence="2 3" key="1">
    <citation type="submission" date="2023-08" db="EMBL/GenBank/DDBJ databases">
        <title>Black Yeasts Isolated from many extreme environments.</title>
        <authorList>
            <person name="Coleine C."/>
            <person name="Stajich J.E."/>
            <person name="Selbmann L."/>
        </authorList>
    </citation>
    <scope>NUCLEOTIDE SEQUENCE [LARGE SCALE GENOMIC DNA]</scope>
    <source>
        <strain evidence="2 3">CCFEE 5910</strain>
    </source>
</reference>
<sequence>MAQPGMLPDSRTKRKRNEISEYNPQQHDNQARPTEILKLGESSGHTKTPITSTSAIYVDTSMQDTTAVGRYAPVSAAVLKRLTSLPTTVPLHAIMSYEQAQNIVFHNSSPLSHSRPVWSTSTMADRKLFWKLREEELDMRNDSVSTYAQQALTSKLPRCSVAFKPVNHVVSGGAQSHVWSPNQLPLMSNEYGHEFLGFDESLLSIRMFKRQ</sequence>
<feature type="region of interest" description="Disordered" evidence="1">
    <location>
        <begin position="1"/>
        <end position="32"/>
    </location>
</feature>
<accession>A0AAN7Y615</accession>
<dbReference type="EMBL" id="JAVRRJ010000005">
    <property type="protein sequence ID" value="KAK5084459.1"/>
    <property type="molecule type" value="Genomic_DNA"/>
</dbReference>
<name>A0AAN7Y615_9EURO</name>
<dbReference type="Proteomes" id="UP001309876">
    <property type="component" value="Unassembled WGS sequence"/>
</dbReference>
<dbReference type="AlphaFoldDB" id="A0AAN7Y615"/>
<protein>
    <submittedName>
        <fullName evidence="2">Uncharacterized protein</fullName>
    </submittedName>
</protein>
<organism evidence="2 3">
    <name type="scientific">Lithohypha guttulata</name>
    <dbReference type="NCBI Taxonomy" id="1690604"/>
    <lineage>
        <taxon>Eukaryota</taxon>
        <taxon>Fungi</taxon>
        <taxon>Dikarya</taxon>
        <taxon>Ascomycota</taxon>
        <taxon>Pezizomycotina</taxon>
        <taxon>Eurotiomycetes</taxon>
        <taxon>Chaetothyriomycetidae</taxon>
        <taxon>Chaetothyriales</taxon>
        <taxon>Trichomeriaceae</taxon>
        <taxon>Lithohypha</taxon>
    </lineage>
</organism>
<feature type="compositionally biased region" description="Polar residues" evidence="1">
    <location>
        <begin position="20"/>
        <end position="32"/>
    </location>
</feature>